<evidence type="ECO:0000259" key="7">
    <source>
        <dbReference type="PROSITE" id="PS50156"/>
    </source>
</evidence>
<dbReference type="EMBL" id="AZGA01000088">
    <property type="protein sequence ID" value="KRM30420.1"/>
    <property type="molecule type" value="Genomic_DNA"/>
</dbReference>
<feature type="transmembrane region" description="Helical" evidence="6">
    <location>
        <begin position="382"/>
        <end position="403"/>
    </location>
</feature>
<feature type="transmembrane region" description="Helical" evidence="6">
    <location>
        <begin position="803"/>
        <end position="826"/>
    </location>
</feature>
<organism evidence="8 9">
    <name type="scientific">Agrilactobacillus composti DSM 18527 = JCM 14202</name>
    <dbReference type="NCBI Taxonomy" id="1423734"/>
    <lineage>
        <taxon>Bacteria</taxon>
        <taxon>Bacillati</taxon>
        <taxon>Bacillota</taxon>
        <taxon>Bacilli</taxon>
        <taxon>Lactobacillales</taxon>
        <taxon>Lactobacillaceae</taxon>
        <taxon>Agrilactobacillus</taxon>
    </lineage>
</organism>
<dbReference type="InterPro" id="IPR000731">
    <property type="entry name" value="SSD"/>
</dbReference>
<feature type="transmembrane region" description="Helical" evidence="6">
    <location>
        <begin position="453"/>
        <end position="479"/>
    </location>
</feature>
<dbReference type="Proteomes" id="UP000051236">
    <property type="component" value="Unassembled WGS sequence"/>
</dbReference>
<dbReference type="eggNOG" id="COG1033">
    <property type="taxonomic scope" value="Bacteria"/>
</dbReference>
<dbReference type="Pfam" id="PF03176">
    <property type="entry name" value="MMPL"/>
    <property type="match status" value="2"/>
</dbReference>
<comment type="subcellular location">
    <subcellularLocation>
        <location evidence="1">Cell membrane</location>
        <topology evidence="1">Multi-pass membrane protein</topology>
    </subcellularLocation>
</comment>
<comment type="caution">
    <text evidence="8">The sequence shown here is derived from an EMBL/GenBank/DDBJ whole genome shotgun (WGS) entry which is preliminary data.</text>
</comment>
<proteinExistence type="predicted"/>
<protein>
    <submittedName>
        <fullName evidence="8">Efflux transporter, HAE3 family</fullName>
    </submittedName>
</protein>
<reference evidence="8 9" key="1">
    <citation type="journal article" date="2015" name="Genome Announc.">
        <title>Expanding the biotechnology potential of lactobacilli through comparative genomics of 213 strains and associated genera.</title>
        <authorList>
            <person name="Sun Z."/>
            <person name="Harris H.M."/>
            <person name="McCann A."/>
            <person name="Guo C."/>
            <person name="Argimon S."/>
            <person name="Zhang W."/>
            <person name="Yang X."/>
            <person name="Jeffery I.B."/>
            <person name="Cooney J.C."/>
            <person name="Kagawa T.F."/>
            <person name="Liu W."/>
            <person name="Song Y."/>
            <person name="Salvetti E."/>
            <person name="Wrobel A."/>
            <person name="Rasinkangas P."/>
            <person name="Parkhill J."/>
            <person name="Rea M.C."/>
            <person name="O'Sullivan O."/>
            <person name="Ritari J."/>
            <person name="Douillard F.P."/>
            <person name="Paul Ross R."/>
            <person name="Yang R."/>
            <person name="Briner A.E."/>
            <person name="Felis G.E."/>
            <person name="de Vos W.M."/>
            <person name="Barrangou R."/>
            <person name="Klaenhammer T.R."/>
            <person name="Caufield P.W."/>
            <person name="Cui Y."/>
            <person name="Zhang H."/>
            <person name="O'Toole P.W."/>
        </authorList>
    </citation>
    <scope>NUCLEOTIDE SEQUENCE [LARGE SCALE GENOMIC DNA]</scope>
    <source>
        <strain evidence="8 9">DSM 18527</strain>
    </source>
</reference>
<dbReference type="PANTHER" id="PTHR33406">
    <property type="entry name" value="MEMBRANE PROTEIN MJ1562-RELATED"/>
    <property type="match status" value="1"/>
</dbReference>
<name>X0PDC5_9LACO</name>
<keyword evidence="5 6" id="KW-0472">Membrane</keyword>
<dbReference type="GO" id="GO:0022857">
    <property type="term" value="F:transmembrane transporter activity"/>
    <property type="evidence" value="ECO:0007669"/>
    <property type="project" value="InterPro"/>
</dbReference>
<feature type="domain" description="SSD" evidence="7">
    <location>
        <begin position="731"/>
        <end position="857"/>
    </location>
</feature>
<dbReference type="Gene3D" id="1.20.1640.10">
    <property type="entry name" value="Multidrug efflux transporter AcrB transmembrane domain"/>
    <property type="match status" value="2"/>
</dbReference>
<evidence type="ECO:0000256" key="3">
    <source>
        <dbReference type="ARBA" id="ARBA00022692"/>
    </source>
</evidence>
<evidence type="ECO:0000256" key="1">
    <source>
        <dbReference type="ARBA" id="ARBA00004651"/>
    </source>
</evidence>
<feature type="domain" description="SSD" evidence="7">
    <location>
        <begin position="359"/>
        <end position="481"/>
    </location>
</feature>
<keyword evidence="9" id="KW-1185">Reference proteome</keyword>
<feature type="transmembrane region" description="Helical" evidence="6">
    <location>
        <begin position="12"/>
        <end position="34"/>
    </location>
</feature>
<dbReference type="PRINTS" id="PR00702">
    <property type="entry name" value="ACRIFLAVINRP"/>
</dbReference>
<dbReference type="NCBIfam" id="TIGR00921">
    <property type="entry name" value="2A067"/>
    <property type="match status" value="1"/>
</dbReference>
<evidence type="ECO:0000256" key="4">
    <source>
        <dbReference type="ARBA" id="ARBA00022989"/>
    </source>
</evidence>
<dbReference type="SUPFAM" id="SSF82866">
    <property type="entry name" value="Multidrug efflux transporter AcrB transmembrane domain"/>
    <property type="match status" value="2"/>
</dbReference>
<feature type="transmembrane region" description="Helical" evidence="6">
    <location>
        <begin position="424"/>
        <end position="447"/>
    </location>
</feature>
<dbReference type="InterPro" id="IPR001036">
    <property type="entry name" value="Acrflvin-R"/>
</dbReference>
<dbReference type="PANTHER" id="PTHR33406:SF13">
    <property type="entry name" value="MEMBRANE PROTEIN YDFJ"/>
    <property type="match status" value="1"/>
</dbReference>
<evidence type="ECO:0000256" key="5">
    <source>
        <dbReference type="ARBA" id="ARBA00023136"/>
    </source>
</evidence>
<feature type="transmembrane region" description="Helical" evidence="6">
    <location>
        <begin position="832"/>
        <end position="858"/>
    </location>
</feature>
<accession>X0PDC5</accession>
<dbReference type="OrthoDB" id="9809027at2"/>
<keyword evidence="3 6" id="KW-0812">Transmembrane</keyword>
<dbReference type="AlphaFoldDB" id="X0PDC5"/>
<keyword evidence="2" id="KW-1003">Cell membrane</keyword>
<evidence type="ECO:0000313" key="8">
    <source>
        <dbReference type="EMBL" id="KRM30420.1"/>
    </source>
</evidence>
<evidence type="ECO:0000256" key="2">
    <source>
        <dbReference type="ARBA" id="ARBA00022475"/>
    </source>
</evidence>
<gene>
    <name evidence="8" type="ORF">FC83_GL001551</name>
</gene>
<dbReference type="STRING" id="1423734.FC83_GL001551"/>
<evidence type="ECO:0000256" key="6">
    <source>
        <dbReference type="SAM" id="Phobius"/>
    </source>
</evidence>
<evidence type="ECO:0000313" key="9">
    <source>
        <dbReference type="Proteomes" id="UP000051236"/>
    </source>
</evidence>
<feature type="transmembrane region" description="Helical" evidence="6">
    <location>
        <begin position="762"/>
        <end position="783"/>
    </location>
</feature>
<dbReference type="InterPro" id="IPR004869">
    <property type="entry name" value="MMPL_dom"/>
</dbReference>
<feature type="transmembrane region" description="Helical" evidence="6">
    <location>
        <begin position="331"/>
        <end position="350"/>
    </location>
</feature>
<feature type="transmembrane region" description="Helical" evidence="6">
    <location>
        <begin position="516"/>
        <end position="533"/>
    </location>
</feature>
<dbReference type="InterPro" id="IPR050545">
    <property type="entry name" value="Mycobact_MmpL"/>
</dbReference>
<feature type="transmembrane region" description="Helical" evidence="6">
    <location>
        <begin position="704"/>
        <end position="725"/>
    </location>
</feature>
<feature type="transmembrane region" description="Helical" evidence="6">
    <location>
        <begin position="732"/>
        <end position="756"/>
    </location>
</feature>
<dbReference type="GO" id="GO:0005886">
    <property type="term" value="C:plasma membrane"/>
    <property type="evidence" value="ECO:0007669"/>
    <property type="project" value="UniProtKB-SubCell"/>
</dbReference>
<dbReference type="PROSITE" id="PS50156">
    <property type="entry name" value="SSD"/>
    <property type="match status" value="2"/>
</dbReference>
<feature type="transmembrane region" description="Helical" evidence="6">
    <location>
        <begin position="357"/>
        <end position="376"/>
    </location>
</feature>
<dbReference type="PATRIC" id="fig|1423734.3.peg.1569"/>
<sequence>MAKLFTWIGQKIHHHAGAVIAITLVLTAFLALGMPKINFNTSNSMFVADSAKLSQDSKTYAKKFGGEAFVVNLSTQNNQSTVTKSTLAKVADFSQKAEKIAGVYTVTSVVDALNGQLKSTNMASGASSQSSRQLQAAMLQQLTTKQQAKLQQQITGSLNQAQQQQISQYTQSILTAEQKAQMTQATSQGAGGQTAASSAINQLLSPAQQTQVQNYTMGILTKTQTAALSQTVTAMLPKVQQMDTALLKQLIYSQNGKIPSALNQLLPKDGQHLLISVTLKGDAAASRNGARYDQLNQALKTSGLKSGNYHAEIAGSPAIFTDVTAQMGKSMAIMLVAAVILMIFILMLVFPVRRRLLPLLFVLVGLIWTFGIMGWLGIDLTMATMATLPIIIGLGTDFGVQFLNRYEEEFRKDHNVTAATYTTLTNTGPAVGVAVVIMALSFLTMLISKAPLIKGFGITLAIGVAASYLVELALMFATLSYRDRKAIKAKGELKASTESWLSKTLVKYTTWISKHAFPVVAIGLLLGGVGFFFESHLNVETDLIKMIPQDLPSLKRNNQLVKLVGSTTNISYLVSADDVRDKAVLNEINDFSKAEVKKYGSQIQSATSITNALKQSHLLTQSQNTLNHSIQKMPRVLTSTLISSDYKNATISFKISLKLKSDKQLKLMNQIEADAKAQHLPRAMTIAPAGSTAMMLQGIDNMTANHGLIIFAGLAIIFMALLLVYRNFKQALFPVIPIAIVLGLSPMTLSLLGISYNPVTVSLSSLILGIGTEFTILVLERFVEEQRSGRSTLHSLQQAMGSVGQAITVSGLTVIGGFSTLMFVNFPVLKSFGLITVLDTAYALISTLTILPAVIYLFRNRSLDMDQGISQQD</sequence>
<dbReference type="RefSeq" id="WP_035451414.1">
    <property type="nucleotide sequence ID" value="NZ_AZGA01000088.1"/>
</dbReference>
<keyword evidence="4 6" id="KW-1133">Transmembrane helix</keyword>